<evidence type="ECO:0000313" key="3">
    <source>
        <dbReference type="Proteomes" id="UP000179368"/>
    </source>
</evidence>
<sequence length="399" mass="44234">MRDNKRAHVVSVEMGYGHLRAARPLTLLADGGKIITADSYDGIPEGDRLIWENSTKLYNAVSRMKEKGVLGALIFKSFDYFQRVGGTLPGNSKPTFQLRQGHKLIKGGWGRDLVERLNKNPLPLLATFFTIGHMAEHWNYKGPIYVLVTDADISRAWAPFRPESSRIIYFAPTAAAKERLISYGVNSKKIFVAGFPLPTELVKNAKDNLRRRLGVLRGESGRPATVTFAIGGAGAQSKIALRVIQSLAPSIKKGDLTLKIIAGLHKNLGIKLREQVQKSGLENFLNKGIFIIENGTKDDYFRKFDETIAETDVLWTKPSELSFYAGLGLPILIAPPLGAHEVKNRDWLVKLGAGIPQGETKEVNRWLPEMIRNGRLAEAAQAGFKKIKRDAVEKIAEIL</sequence>
<evidence type="ECO:0000313" key="2">
    <source>
        <dbReference type="EMBL" id="OGG40776.1"/>
    </source>
</evidence>
<reference evidence="2 3" key="1">
    <citation type="journal article" date="2016" name="Nat. Commun.">
        <title>Thousands of microbial genomes shed light on interconnected biogeochemical processes in an aquifer system.</title>
        <authorList>
            <person name="Anantharaman K."/>
            <person name="Brown C.T."/>
            <person name="Hug L.A."/>
            <person name="Sharon I."/>
            <person name="Castelle C.J."/>
            <person name="Probst A.J."/>
            <person name="Thomas B.C."/>
            <person name="Singh A."/>
            <person name="Wilkins M.J."/>
            <person name="Karaoz U."/>
            <person name="Brodie E.L."/>
            <person name="Williams K.H."/>
            <person name="Hubbard S.S."/>
            <person name="Banfield J.F."/>
        </authorList>
    </citation>
    <scope>NUCLEOTIDE SEQUENCE [LARGE SCALE GENOMIC DNA]</scope>
</reference>
<feature type="domain" description="DUF6938" evidence="1">
    <location>
        <begin position="186"/>
        <end position="279"/>
    </location>
</feature>
<dbReference type="InterPro" id="IPR054218">
    <property type="entry name" value="DUF6938"/>
</dbReference>
<comment type="caution">
    <text evidence="2">The sequence shown here is derived from an EMBL/GenBank/DDBJ whole genome shotgun (WGS) entry which is preliminary data.</text>
</comment>
<dbReference type="AlphaFoldDB" id="A0A1F6BV00"/>
<evidence type="ECO:0000259" key="1">
    <source>
        <dbReference type="Pfam" id="PF22053"/>
    </source>
</evidence>
<dbReference type="PANTHER" id="PTHR43025:SF3">
    <property type="entry name" value="MONOGALACTOSYLDIACYLGLYCEROL SYNTHASE 1, CHLOROPLASTIC"/>
    <property type="match status" value="1"/>
</dbReference>
<dbReference type="PANTHER" id="PTHR43025">
    <property type="entry name" value="MONOGALACTOSYLDIACYLGLYCEROL SYNTHASE"/>
    <property type="match status" value="1"/>
</dbReference>
<protein>
    <recommendedName>
        <fullName evidence="1">DUF6938 domain-containing protein</fullName>
    </recommendedName>
</protein>
<dbReference type="Pfam" id="PF22053">
    <property type="entry name" value="DUF6938"/>
    <property type="match status" value="1"/>
</dbReference>
<name>A0A1F6BV00_9BACT</name>
<organism evidence="2 3">
    <name type="scientific">Candidatus Jorgensenbacteria bacterium GWA1_49_17</name>
    <dbReference type="NCBI Taxonomy" id="1798467"/>
    <lineage>
        <taxon>Bacteria</taxon>
        <taxon>Candidatus Joergenseniibacteriota</taxon>
    </lineage>
</organism>
<accession>A0A1F6BV00</accession>
<dbReference type="Proteomes" id="UP000179368">
    <property type="component" value="Unassembled WGS sequence"/>
</dbReference>
<dbReference type="EMBL" id="MFKG01000005">
    <property type="protein sequence ID" value="OGG40776.1"/>
    <property type="molecule type" value="Genomic_DNA"/>
</dbReference>
<dbReference type="SUPFAM" id="SSF53756">
    <property type="entry name" value="UDP-Glycosyltransferase/glycogen phosphorylase"/>
    <property type="match status" value="1"/>
</dbReference>
<gene>
    <name evidence="2" type="ORF">A2116_01145</name>
</gene>
<proteinExistence type="predicted"/>
<dbReference type="InterPro" id="IPR050519">
    <property type="entry name" value="Glycosyltransf_28_UgtP"/>
</dbReference>